<evidence type="ECO:0000256" key="2">
    <source>
        <dbReference type="ARBA" id="ARBA00022763"/>
    </source>
</evidence>
<sequence>MLPPIDTSSNKRPPQYQQQHIEGGVNPAVFKKPRLNEDSSRQKSSPTPYTQREQHEIQGKLNKVLGPEYISFRPGGGGQKVAYIEGWRALNLANEIFGFNGWSSELVSTQVDYFDTHGQSGKYSLGLAVLVRITLKDGTFHEDFGYGFIDNAKSRAMAFEKCRKEAFTDAVKRCLRCFGNVLGNCLYDKTIIQKIHKFKLDPHEYTTEDFHRDPLIAQREQLKKESTFSSIPGSSTFNNNPTTSTSTIRSMSVPPQPGPNSNSNSNGIVKSSSNGGVMATTKQIPISREVMLTASQEAVKFFGTDDPFTFSDDIGPEDDDNVDMDGIDDMELQQLEGRNRELADSSRNNSDDVPQAMFVSAKIADRHEKDGTVPLKKFDTNFISSSIRRTLDPTKSVPVKKAEVLELYSQQVNDSHNNVNGYRAGNEDGNGNTSVLGKRLIGAPPSVPKSSPSSQQFRPPMKRPHKETSQLDSG</sequence>
<dbReference type="InterPro" id="IPR042525">
    <property type="entry name" value="Rad52_Rad59_Rad22_sf"/>
</dbReference>
<evidence type="ECO:0000313" key="9">
    <source>
        <dbReference type="Proteomes" id="UP000790833"/>
    </source>
</evidence>
<proteinExistence type="inferred from homology"/>
<keyword evidence="4" id="KW-0234">DNA repair</keyword>
<evidence type="ECO:0000256" key="5">
    <source>
        <dbReference type="ARBA" id="ARBA00037138"/>
    </source>
</evidence>
<feature type="compositionally biased region" description="Low complexity" evidence="7">
    <location>
        <begin position="234"/>
        <end position="266"/>
    </location>
</feature>
<dbReference type="GO" id="GO:0005634">
    <property type="term" value="C:nucleus"/>
    <property type="evidence" value="ECO:0007669"/>
    <property type="project" value="TreeGrafter"/>
</dbReference>
<dbReference type="GO" id="GO:0045002">
    <property type="term" value="P:double-strand break repair via single-strand annealing"/>
    <property type="evidence" value="ECO:0007669"/>
    <property type="project" value="TreeGrafter"/>
</dbReference>
<dbReference type="Pfam" id="PF04098">
    <property type="entry name" value="Rad52_Rad22"/>
    <property type="match status" value="1"/>
</dbReference>
<feature type="compositionally biased region" description="Polar residues" evidence="7">
    <location>
        <begin position="42"/>
        <end position="51"/>
    </location>
</feature>
<dbReference type="EMBL" id="JAHMUF010000022">
    <property type="protein sequence ID" value="KAG7191867.1"/>
    <property type="molecule type" value="Genomic_DNA"/>
</dbReference>
<keyword evidence="2" id="KW-0227">DNA damage</keyword>
<comment type="caution">
    <text evidence="8">The sequence shown here is derived from an EMBL/GenBank/DDBJ whole genome shotgun (WGS) entry which is preliminary data.</text>
</comment>
<evidence type="ECO:0000256" key="4">
    <source>
        <dbReference type="ARBA" id="ARBA00023204"/>
    </source>
</evidence>
<reference evidence="8" key="1">
    <citation type="submission" date="2021-03" db="EMBL/GenBank/DDBJ databases">
        <authorList>
            <person name="Palmer J.M."/>
        </authorList>
    </citation>
    <scope>NUCLEOTIDE SEQUENCE</scope>
    <source>
        <strain evidence="8">ARV_011</strain>
    </source>
</reference>
<feature type="compositionally biased region" description="Polar residues" evidence="7">
    <location>
        <begin position="267"/>
        <end position="276"/>
    </location>
</feature>
<dbReference type="OrthoDB" id="206565at2759"/>
<organism evidence="8 9">
    <name type="scientific">Scheffersomyces spartinae</name>
    <dbReference type="NCBI Taxonomy" id="45513"/>
    <lineage>
        <taxon>Eukaryota</taxon>
        <taxon>Fungi</taxon>
        <taxon>Dikarya</taxon>
        <taxon>Ascomycota</taxon>
        <taxon>Saccharomycotina</taxon>
        <taxon>Pichiomycetes</taxon>
        <taxon>Debaryomycetaceae</taxon>
        <taxon>Scheffersomyces</taxon>
    </lineage>
</organism>
<comment type="similarity">
    <text evidence="1">Belongs to the RAD52 family.</text>
</comment>
<dbReference type="GO" id="GO:0000724">
    <property type="term" value="P:double-strand break repair via homologous recombination"/>
    <property type="evidence" value="ECO:0007669"/>
    <property type="project" value="UniProtKB-ARBA"/>
</dbReference>
<gene>
    <name evidence="8" type="primary">RAD52</name>
    <name evidence="8" type="ORF">KQ657_002656</name>
</gene>
<feature type="region of interest" description="Disordered" evidence="7">
    <location>
        <begin position="223"/>
        <end position="276"/>
    </location>
</feature>
<evidence type="ECO:0000256" key="1">
    <source>
        <dbReference type="ARBA" id="ARBA00006638"/>
    </source>
</evidence>
<evidence type="ECO:0000313" key="8">
    <source>
        <dbReference type="EMBL" id="KAG7191867.1"/>
    </source>
</evidence>
<dbReference type="Proteomes" id="UP000790833">
    <property type="component" value="Unassembled WGS sequence"/>
</dbReference>
<dbReference type="PANTHER" id="PTHR12132">
    <property type="entry name" value="DNA REPAIR AND RECOMBINATION PROTEIN RAD52, RAD59"/>
    <property type="match status" value="1"/>
</dbReference>
<dbReference type="AlphaFoldDB" id="A0A9P7V5X0"/>
<dbReference type="RefSeq" id="XP_043047419.1">
    <property type="nucleotide sequence ID" value="XM_043193410.1"/>
</dbReference>
<feature type="compositionally biased region" description="Polar residues" evidence="7">
    <location>
        <begin position="1"/>
        <end position="20"/>
    </location>
</feature>
<dbReference type="Gene3D" id="3.30.390.80">
    <property type="entry name" value="DNA repair protein Rad52/59/22"/>
    <property type="match status" value="1"/>
</dbReference>
<dbReference type="SUPFAM" id="SSF54768">
    <property type="entry name" value="dsRNA-binding domain-like"/>
    <property type="match status" value="1"/>
</dbReference>
<dbReference type="FunFam" id="3.30.390.80:FF:000001">
    <property type="entry name" value="DNA repair protein RAD52 homolog"/>
    <property type="match status" value="1"/>
</dbReference>
<dbReference type="GO" id="GO:0003697">
    <property type="term" value="F:single-stranded DNA binding"/>
    <property type="evidence" value="ECO:0007669"/>
    <property type="project" value="UniProtKB-ARBA"/>
</dbReference>
<keyword evidence="3" id="KW-0233">DNA recombination</keyword>
<evidence type="ECO:0000256" key="6">
    <source>
        <dbReference type="ARBA" id="ARBA00041062"/>
    </source>
</evidence>
<dbReference type="InterPro" id="IPR007232">
    <property type="entry name" value="Rad52_Rad59_Rad22"/>
</dbReference>
<evidence type="ECO:0000256" key="3">
    <source>
        <dbReference type="ARBA" id="ARBA00023172"/>
    </source>
</evidence>
<feature type="region of interest" description="Disordered" evidence="7">
    <location>
        <begin position="1"/>
        <end position="56"/>
    </location>
</feature>
<evidence type="ECO:0000256" key="7">
    <source>
        <dbReference type="SAM" id="MobiDB-lite"/>
    </source>
</evidence>
<feature type="region of interest" description="Disordered" evidence="7">
    <location>
        <begin position="415"/>
        <end position="474"/>
    </location>
</feature>
<accession>A0A9P7V5X0</accession>
<dbReference type="GO" id="GO:0006312">
    <property type="term" value="P:mitotic recombination"/>
    <property type="evidence" value="ECO:0007669"/>
    <property type="project" value="TreeGrafter"/>
</dbReference>
<dbReference type="GeneID" id="66116030"/>
<comment type="function">
    <text evidence="5">Involved in DNA double-strand break (DSB) repair and recombination. Promotes the annealing of complementary single-stranded DNA and by stimulation of the RAD51 recombinase.</text>
</comment>
<protein>
    <recommendedName>
        <fullName evidence="6">DNA repair and recombination protein RAD52</fullName>
    </recommendedName>
</protein>
<name>A0A9P7V5X0_9ASCO</name>
<keyword evidence="9" id="KW-1185">Reference proteome</keyword>
<dbReference type="InterPro" id="IPR041247">
    <property type="entry name" value="Rad52_fam"/>
</dbReference>
<dbReference type="PANTHER" id="PTHR12132:SF1">
    <property type="entry name" value="DNA REPAIR PROTEIN RAD52 HOMOLOG"/>
    <property type="match status" value="1"/>
</dbReference>